<reference evidence="2 3" key="1">
    <citation type="journal article" date="2015" name="Int. J. Syst. Evol. Microbiol.">
        <title>Amycolatopsis rhabdoformis sp. nov., an actinomycete isolated from a tropical forest soil.</title>
        <authorList>
            <person name="Souza W.R."/>
            <person name="Silva R.E."/>
            <person name="Goodfellow M."/>
            <person name="Busarakam K."/>
            <person name="Figueiro F.S."/>
            <person name="Ferreira D."/>
            <person name="Rodrigues-Filho E."/>
            <person name="Moraes L.A.B."/>
            <person name="Zucchi T.D."/>
        </authorList>
    </citation>
    <scope>NUCLEOTIDE SEQUENCE [LARGE SCALE GENOMIC DNA]</scope>
    <source>
        <strain evidence="2 3">NCIMB 14900</strain>
    </source>
</reference>
<organism evidence="2 3">
    <name type="scientific">Amycolatopsis rhabdoformis</name>
    <dbReference type="NCBI Taxonomy" id="1448059"/>
    <lineage>
        <taxon>Bacteria</taxon>
        <taxon>Bacillati</taxon>
        <taxon>Actinomycetota</taxon>
        <taxon>Actinomycetes</taxon>
        <taxon>Pseudonocardiales</taxon>
        <taxon>Pseudonocardiaceae</taxon>
        <taxon>Amycolatopsis</taxon>
    </lineage>
</organism>
<proteinExistence type="predicted"/>
<dbReference type="InterPro" id="IPR014710">
    <property type="entry name" value="RmlC-like_jellyroll"/>
</dbReference>
<protein>
    <submittedName>
        <fullName evidence="2">Cupin domain-containing protein</fullName>
    </submittedName>
</protein>
<dbReference type="EMBL" id="CP142149">
    <property type="protein sequence ID" value="WSE31797.1"/>
    <property type="molecule type" value="Genomic_DNA"/>
</dbReference>
<dbReference type="Pfam" id="PF07883">
    <property type="entry name" value="Cupin_2"/>
    <property type="match status" value="1"/>
</dbReference>
<evidence type="ECO:0000313" key="3">
    <source>
        <dbReference type="Proteomes" id="UP001330812"/>
    </source>
</evidence>
<dbReference type="SUPFAM" id="SSF51182">
    <property type="entry name" value="RmlC-like cupins"/>
    <property type="match status" value="1"/>
</dbReference>
<sequence>MTDSTSTTSENATDLAALTRNVEGHEVGASVSIIREFTDTAGSGPRLHRHPYRETFVIQRGRALFTIGDTQREGRAGEVLAVAAGVAHKFVVLGPERYEAVHIHENDRFVTEWLE</sequence>
<feature type="domain" description="Cupin type-2" evidence="1">
    <location>
        <begin position="42"/>
        <end position="103"/>
    </location>
</feature>
<dbReference type="InterPro" id="IPR013096">
    <property type="entry name" value="Cupin_2"/>
</dbReference>
<accession>A0ABZ1IBK5</accession>
<name>A0ABZ1IBK5_9PSEU</name>
<gene>
    <name evidence="2" type="ORF">VSH64_06710</name>
</gene>
<keyword evidence="3" id="KW-1185">Reference proteome</keyword>
<dbReference type="InterPro" id="IPR011051">
    <property type="entry name" value="RmlC_Cupin_sf"/>
</dbReference>
<dbReference type="Gene3D" id="2.60.120.10">
    <property type="entry name" value="Jelly Rolls"/>
    <property type="match status" value="1"/>
</dbReference>
<evidence type="ECO:0000259" key="1">
    <source>
        <dbReference type="Pfam" id="PF07883"/>
    </source>
</evidence>
<dbReference type="Proteomes" id="UP001330812">
    <property type="component" value="Chromosome"/>
</dbReference>
<dbReference type="RefSeq" id="WP_326834604.1">
    <property type="nucleotide sequence ID" value="NZ_CP142149.1"/>
</dbReference>
<evidence type="ECO:0000313" key="2">
    <source>
        <dbReference type="EMBL" id="WSE31797.1"/>
    </source>
</evidence>